<reference evidence="1 2" key="1">
    <citation type="submission" date="2019-06" db="EMBL/GenBank/DDBJ databases">
        <title>The draft genome of Rhizobium smilacinae PTYR-5.</title>
        <authorList>
            <person name="Liu L."/>
            <person name="Li L."/>
            <person name="Zhang X."/>
        </authorList>
    </citation>
    <scope>NUCLEOTIDE SEQUENCE [LARGE SCALE GENOMIC DNA]</scope>
    <source>
        <strain evidence="1 2">PTYR-5</strain>
    </source>
</reference>
<dbReference type="AlphaFoldDB" id="A0A5C4XIX6"/>
<comment type="caution">
    <text evidence="1">The sequence shown here is derived from an EMBL/GenBank/DDBJ whole genome shotgun (WGS) entry which is preliminary data.</text>
</comment>
<organism evidence="1 2">
    <name type="scientific">Aliirhizobium smilacinae</name>
    <dbReference type="NCBI Taxonomy" id="1395944"/>
    <lineage>
        <taxon>Bacteria</taxon>
        <taxon>Pseudomonadati</taxon>
        <taxon>Pseudomonadota</taxon>
        <taxon>Alphaproteobacteria</taxon>
        <taxon>Hyphomicrobiales</taxon>
        <taxon>Rhizobiaceae</taxon>
        <taxon>Aliirhizobium</taxon>
    </lineage>
</organism>
<dbReference type="Proteomes" id="UP000311605">
    <property type="component" value="Unassembled WGS sequence"/>
</dbReference>
<gene>
    <name evidence="1" type="ORF">FHP24_14875</name>
</gene>
<dbReference type="EMBL" id="VDMN01000003">
    <property type="protein sequence ID" value="TNM62524.1"/>
    <property type="molecule type" value="Genomic_DNA"/>
</dbReference>
<dbReference type="RefSeq" id="WP_139677023.1">
    <property type="nucleotide sequence ID" value="NZ_VDMN01000003.1"/>
</dbReference>
<sequence length="112" mass="12170">MAVKIDFSDCVWIMFAMIGLDVDRYNRHAALTGIAGKRGSGCEAFCIYSRQPAYPGERVTLGELASVAFPSNAIRPASWQTLALKLHGRFTYLVLMKSTKALSGAGTSRRPG</sequence>
<protein>
    <submittedName>
        <fullName evidence="1">Uncharacterized protein</fullName>
    </submittedName>
</protein>
<accession>A0A5C4XIX6</accession>
<keyword evidence="2" id="KW-1185">Reference proteome</keyword>
<name>A0A5C4XIX6_9HYPH</name>
<proteinExistence type="predicted"/>
<evidence type="ECO:0000313" key="2">
    <source>
        <dbReference type="Proteomes" id="UP000311605"/>
    </source>
</evidence>
<evidence type="ECO:0000313" key="1">
    <source>
        <dbReference type="EMBL" id="TNM62524.1"/>
    </source>
</evidence>